<sequence length="98" mass="10900">MTTKAEVSTGGDFFDVVVATGDRTEWTIGRDVFAWLQDTTDNFGFVGARLGIRFNSCGPGDTLYNEVEVDKRDVENWGKLAKLVTSETVKLRNIEFSS</sequence>
<gene>
    <name evidence="1" type="ORF">COW99_01115</name>
</gene>
<reference evidence="1 2" key="1">
    <citation type="submission" date="2017-09" db="EMBL/GenBank/DDBJ databases">
        <title>Depth-based differentiation of microbial function through sediment-hosted aquifers and enrichment of novel symbionts in the deep terrestrial subsurface.</title>
        <authorList>
            <person name="Probst A.J."/>
            <person name="Ladd B."/>
            <person name="Jarett J.K."/>
            <person name="Geller-Mcgrath D.E."/>
            <person name="Sieber C.M."/>
            <person name="Emerson J.B."/>
            <person name="Anantharaman K."/>
            <person name="Thomas B.C."/>
            <person name="Malmstrom R."/>
            <person name="Stieglmeier M."/>
            <person name="Klingl A."/>
            <person name="Woyke T."/>
            <person name="Ryan C.M."/>
            <person name="Banfield J.F."/>
        </authorList>
    </citation>
    <scope>NUCLEOTIDE SEQUENCE [LARGE SCALE GENOMIC DNA]</scope>
    <source>
        <strain evidence="1">CG22_combo_CG10-13_8_21_14_all_38_20</strain>
    </source>
</reference>
<dbReference type="AlphaFoldDB" id="A0A2H0BWD1"/>
<accession>A0A2H0BWD1</accession>
<evidence type="ECO:0000313" key="2">
    <source>
        <dbReference type="Proteomes" id="UP000231246"/>
    </source>
</evidence>
<organism evidence="1 2">
    <name type="scientific">Candidatus Roizmanbacteria bacterium CG22_combo_CG10-13_8_21_14_all_38_20</name>
    <dbReference type="NCBI Taxonomy" id="1974862"/>
    <lineage>
        <taxon>Bacteria</taxon>
        <taxon>Candidatus Roizmaniibacteriota</taxon>
    </lineage>
</organism>
<dbReference type="EMBL" id="PCTA01000009">
    <property type="protein sequence ID" value="PIP61982.1"/>
    <property type="molecule type" value="Genomic_DNA"/>
</dbReference>
<protein>
    <submittedName>
        <fullName evidence="1">Uncharacterized protein</fullName>
    </submittedName>
</protein>
<dbReference type="Proteomes" id="UP000231246">
    <property type="component" value="Unassembled WGS sequence"/>
</dbReference>
<proteinExistence type="predicted"/>
<evidence type="ECO:0000313" key="1">
    <source>
        <dbReference type="EMBL" id="PIP61982.1"/>
    </source>
</evidence>
<comment type="caution">
    <text evidence="1">The sequence shown here is derived from an EMBL/GenBank/DDBJ whole genome shotgun (WGS) entry which is preliminary data.</text>
</comment>
<name>A0A2H0BWD1_9BACT</name>